<feature type="non-terminal residue" evidence="1">
    <location>
        <position position="1"/>
    </location>
</feature>
<sequence>SWRVLPMASQRQTPRATARWRRCGVAAAAGSSNTIALDASGAGGRQHWDGGHSVEGGGVPEKCNVFGGRDQGADSAGRRCLRSLPVLRPREFSSLAPQPGARRVAGVSGAAALLLDSFEARLGVSAQGSSPLGQP</sequence>
<dbReference type="EMBL" id="CAMXCT020005650">
    <property type="protein sequence ID" value="CAL1166303.1"/>
    <property type="molecule type" value="Genomic_DNA"/>
</dbReference>
<evidence type="ECO:0000313" key="1">
    <source>
        <dbReference type="EMBL" id="CAI4012928.1"/>
    </source>
</evidence>
<reference evidence="1" key="1">
    <citation type="submission" date="2022-10" db="EMBL/GenBank/DDBJ databases">
        <authorList>
            <person name="Chen Y."/>
            <person name="Dougan E. K."/>
            <person name="Chan C."/>
            <person name="Rhodes N."/>
            <person name="Thang M."/>
        </authorList>
    </citation>
    <scope>NUCLEOTIDE SEQUENCE</scope>
</reference>
<dbReference type="EMBL" id="CAMXCT010005650">
    <property type="protein sequence ID" value="CAI4012928.1"/>
    <property type="molecule type" value="Genomic_DNA"/>
</dbReference>
<reference evidence="2 3" key="2">
    <citation type="submission" date="2024-05" db="EMBL/GenBank/DDBJ databases">
        <authorList>
            <person name="Chen Y."/>
            <person name="Shah S."/>
            <person name="Dougan E. K."/>
            <person name="Thang M."/>
            <person name="Chan C."/>
        </authorList>
    </citation>
    <scope>NUCLEOTIDE SEQUENCE [LARGE SCALE GENOMIC DNA]</scope>
</reference>
<evidence type="ECO:0000313" key="2">
    <source>
        <dbReference type="EMBL" id="CAL4800240.1"/>
    </source>
</evidence>
<gene>
    <name evidence="1" type="ORF">C1SCF055_LOCUS37948</name>
</gene>
<dbReference type="Proteomes" id="UP001152797">
    <property type="component" value="Unassembled WGS sequence"/>
</dbReference>
<organism evidence="1">
    <name type="scientific">Cladocopium goreaui</name>
    <dbReference type="NCBI Taxonomy" id="2562237"/>
    <lineage>
        <taxon>Eukaryota</taxon>
        <taxon>Sar</taxon>
        <taxon>Alveolata</taxon>
        <taxon>Dinophyceae</taxon>
        <taxon>Suessiales</taxon>
        <taxon>Symbiodiniaceae</taxon>
        <taxon>Cladocopium</taxon>
    </lineage>
</organism>
<comment type="caution">
    <text evidence="1">The sequence shown here is derived from an EMBL/GenBank/DDBJ whole genome shotgun (WGS) entry which is preliminary data.</text>
</comment>
<dbReference type="EMBL" id="CAMXCT030005650">
    <property type="protein sequence ID" value="CAL4800240.1"/>
    <property type="molecule type" value="Genomic_DNA"/>
</dbReference>
<protein>
    <submittedName>
        <fullName evidence="2">Acyltransferase-like protein, chloroplastic</fullName>
    </submittedName>
</protein>
<dbReference type="GO" id="GO:0016746">
    <property type="term" value="F:acyltransferase activity"/>
    <property type="evidence" value="ECO:0007669"/>
    <property type="project" value="UniProtKB-KW"/>
</dbReference>
<proteinExistence type="predicted"/>
<evidence type="ECO:0000313" key="3">
    <source>
        <dbReference type="Proteomes" id="UP001152797"/>
    </source>
</evidence>
<accession>A0A9P1GH32</accession>
<keyword evidence="3" id="KW-1185">Reference proteome</keyword>
<keyword evidence="2" id="KW-0012">Acyltransferase</keyword>
<feature type="non-terminal residue" evidence="1">
    <location>
        <position position="135"/>
    </location>
</feature>
<name>A0A9P1GH32_9DINO</name>
<dbReference type="AlphaFoldDB" id="A0A9P1GH32"/>
<keyword evidence="2" id="KW-0808">Transferase</keyword>